<evidence type="ECO:0000259" key="2">
    <source>
        <dbReference type="PROSITE" id="PS51192"/>
    </source>
</evidence>
<dbReference type="GO" id="GO:0009307">
    <property type="term" value="P:DNA restriction-modification system"/>
    <property type="evidence" value="ECO:0007669"/>
    <property type="project" value="UniProtKB-KW"/>
</dbReference>
<name>A0A448N205_9ACTN</name>
<dbReference type="InterPro" id="IPR027417">
    <property type="entry name" value="P-loop_NTPase"/>
</dbReference>
<dbReference type="EC" id="3.1.21.3" evidence="3"/>
<keyword evidence="4" id="KW-1185">Reference proteome</keyword>
<dbReference type="PANTHER" id="PTHR42927:SF1">
    <property type="entry name" value="HELICASE SUPERFAMILY 1 AND 2 DOMAIN-CONTAINING PROTEIN"/>
    <property type="match status" value="1"/>
</dbReference>
<dbReference type="Pfam" id="PF04313">
    <property type="entry name" value="HSDR_N"/>
    <property type="match status" value="1"/>
</dbReference>
<dbReference type="InterPro" id="IPR014001">
    <property type="entry name" value="Helicase_ATP-bd"/>
</dbReference>
<dbReference type="SUPFAM" id="SSF52540">
    <property type="entry name" value="P-loop containing nucleoside triphosphate hydrolases"/>
    <property type="match status" value="1"/>
</dbReference>
<dbReference type="Pfam" id="PF18766">
    <property type="entry name" value="SWI2_SNF2"/>
    <property type="match status" value="1"/>
</dbReference>
<dbReference type="PROSITE" id="PS51192">
    <property type="entry name" value="HELICASE_ATP_BIND_1"/>
    <property type="match status" value="1"/>
</dbReference>
<dbReference type="Gene3D" id="3.90.1570.50">
    <property type="match status" value="1"/>
</dbReference>
<dbReference type="RefSeq" id="WP_061787606.1">
    <property type="nucleotide sequence ID" value="NZ_LR134406.1"/>
</dbReference>
<dbReference type="AlphaFoldDB" id="A0A448N205"/>
<dbReference type="InterPro" id="IPR055180">
    <property type="entry name" value="HsdR_RecA-like_helicase_dom_2"/>
</dbReference>
<dbReference type="EMBL" id="LR134406">
    <property type="protein sequence ID" value="VEH71461.1"/>
    <property type="molecule type" value="Genomic_DNA"/>
</dbReference>
<dbReference type="SMART" id="SM00487">
    <property type="entry name" value="DEXDc"/>
    <property type="match status" value="1"/>
</dbReference>
<keyword evidence="3" id="KW-0378">Hydrolase</keyword>
<dbReference type="Gene3D" id="3.40.50.300">
    <property type="entry name" value="P-loop containing nucleotide triphosphate hydrolases"/>
    <property type="match status" value="2"/>
</dbReference>
<feature type="domain" description="Helicase ATP-binding" evidence="2">
    <location>
        <begin position="307"/>
        <end position="511"/>
    </location>
</feature>
<evidence type="ECO:0000256" key="1">
    <source>
        <dbReference type="SAM" id="MobiDB-lite"/>
    </source>
</evidence>
<evidence type="ECO:0000313" key="3">
    <source>
        <dbReference type="EMBL" id="VEH71461.1"/>
    </source>
</evidence>
<dbReference type="GO" id="GO:0009035">
    <property type="term" value="F:type I site-specific deoxyribonuclease activity"/>
    <property type="evidence" value="ECO:0007669"/>
    <property type="project" value="UniProtKB-EC"/>
</dbReference>
<gene>
    <name evidence="3" type="primary">hsdR_1</name>
    <name evidence="3" type="ORF">NCTC12967_02783</name>
</gene>
<organism evidence="3 4">
    <name type="scientific">Arachnia propionica</name>
    <dbReference type="NCBI Taxonomy" id="1750"/>
    <lineage>
        <taxon>Bacteria</taxon>
        <taxon>Bacillati</taxon>
        <taxon>Actinomycetota</taxon>
        <taxon>Actinomycetes</taxon>
        <taxon>Propionibacteriales</taxon>
        <taxon>Propionibacteriaceae</taxon>
        <taxon>Arachnia</taxon>
    </lineage>
</organism>
<dbReference type="InterPro" id="IPR040980">
    <property type="entry name" value="SWI2_SNF2"/>
</dbReference>
<accession>A0A448N205</accession>
<dbReference type="GeneID" id="64408203"/>
<protein>
    <submittedName>
        <fullName evidence="3">Type-1 restriction enzyme R protein</fullName>
        <ecNumber evidence="3">3.1.21.3</ecNumber>
    </submittedName>
</protein>
<dbReference type="GO" id="GO:0003677">
    <property type="term" value="F:DNA binding"/>
    <property type="evidence" value="ECO:0007669"/>
    <property type="project" value="UniProtKB-KW"/>
</dbReference>
<evidence type="ECO:0000313" key="4">
    <source>
        <dbReference type="Proteomes" id="UP000273044"/>
    </source>
</evidence>
<feature type="region of interest" description="Disordered" evidence="1">
    <location>
        <begin position="1066"/>
        <end position="1086"/>
    </location>
</feature>
<proteinExistence type="predicted"/>
<sequence length="1086" mass="120185">MTQAYKELAMEDEIVARLQNQGWVYEEGSAARYDKQRALFPEDVFAWLETTQPDELAKIVKPGVGPAAQTKAKDGILNALTETLSNVAGGGGTLTVLRKGFRRVSARFQMVQAKPTETMNPKTVQDYQRNVLRVVRQVHYSITNPNKSIDLVLFCNGIPVATIELKTEFTQSVVRGQVQYKNDRDPGADGKDVLLAWGKRALVHFVVTDNEVSMTTDLKGAKTTFLPFNQGDGTGKGNPLNPDGARTEYFWRDVLNKDAFLTILTKFIVVRTDEKPNPVTGKTEKSTSLRFPRFHQWDAVEKIVARVSEVGVGERYLIEHSAGSGKTDTIVWTAFRLAALHRDNKKVFDSVIVVTDRNVLDKQMSTAMRQLDPHHAQMVRIDGAGGSKSGELADALRLKTPIIVVTIQTAPFALKYLREQADSSGGQYAVIADEAHSSQTGTAAAKLKTVLSPNEQADVEDGGEIDAQAMLAAELPQRAETPNLTYLAFTATPKEKTLELFGTPDYDDLDDNGEPLPKPFHRYTMRQAIEEGFILDVLQNYTEYKVAYELGLKAADDDVESVDKEAARKAAHRWVQLHEHNITQKVDIIVRHFRENIAGLLGGTAKAMIVTSSRKHALRYYKAVERYVAKHGYDDVHALVAFSGKVIVSGDDTDIAPDELLGVGEYTEVGVNIGAKGKPLDEVLNGPAYQVMIVANKYQVGFDQPLLCAMYVDKRLDGVMAVQTLSRLNRTWAGKDRVYVLDFVNDTDDILAAFKPYYEGAVIEKRTDPDLPNRLAVQLDAVGLDRIYTHDEIETAAIAATDPQATHSALVSAIDPGAKRFLDLLRTAREAKDDEETQRLDGFRSNLNNYVKAYDFLSQIIPYDLEMENRSIYYRLLAKRLQDERVGVVVEIDHITLAKYKVEKKATKTLNLSTGEATPLTPLAEMGTAAARERDMAHWSEIIDAINSLFADSGLSADDVVPEIEGVLRDAKKDPILVAKAKANTDSDFNADSTVVTEVLSKFIDRRERSEEIINALLKEHNMETFANLLALLGFREYLATVDYSFPPADVTIELAPDAQHLEMKGLVGHSGGTGSTSARDRGVGD</sequence>
<dbReference type="Proteomes" id="UP000273044">
    <property type="component" value="Chromosome"/>
</dbReference>
<dbReference type="PANTHER" id="PTHR42927">
    <property type="entry name" value="HELICASE SUPERFAMILY 1 AND 2 DOMAIN-CONTAINING PROTEIN"/>
    <property type="match status" value="1"/>
</dbReference>
<dbReference type="InterPro" id="IPR007409">
    <property type="entry name" value="Restrct_endonuc_type1_HsdR_N"/>
</dbReference>
<reference evidence="3 4" key="1">
    <citation type="submission" date="2018-12" db="EMBL/GenBank/DDBJ databases">
        <authorList>
            <consortium name="Pathogen Informatics"/>
        </authorList>
    </citation>
    <scope>NUCLEOTIDE SEQUENCE [LARGE SCALE GENOMIC DNA]</scope>
    <source>
        <strain evidence="3 4">NCTC12967</strain>
    </source>
</reference>
<dbReference type="REBASE" id="289347">
    <property type="entry name" value="Ppr12967IIP"/>
</dbReference>
<dbReference type="GO" id="GO:0005524">
    <property type="term" value="F:ATP binding"/>
    <property type="evidence" value="ECO:0007669"/>
    <property type="project" value="UniProtKB-KW"/>
</dbReference>
<dbReference type="Pfam" id="PF22679">
    <property type="entry name" value="T1R_D3-like"/>
    <property type="match status" value="1"/>
</dbReference>